<name>A0A178HDK5_9LACT</name>
<gene>
    <name evidence="1" type="ORF">DBT54_04615</name>
</gene>
<organism evidence="1 2">
    <name type="scientific">Aerococcus urinae</name>
    <dbReference type="NCBI Taxonomy" id="1376"/>
    <lineage>
        <taxon>Bacteria</taxon>
        <taxon>Bacillati</taxon>
        <taxon>Bacillota</taxon>
        <taxon>Bacilli</taxon>
        <taxon>Lactobacillales</taxon>
        <taxon>Aerococcaceae</taxon>
        <taxon>Aerococcus</taxon>
    </lineage>
</organism>
<dbReference type="Pfam" id="PF15919">
    <property type="entry name" value="HicB_lk_antitox"/>
    <property type="match status" value="1"/>
</dbReference>
<dbReference type="Gene3D" id="3.30.160.250">
    <property type="match status" value="1"/>
</dbReference>
<dbReference type="SUPFAM" id="SSF143100">
    <property type="entry name" value="TTHA1013/TTHA0281-like"/>
    <property type="match status" value="1"/>
</dbReference>
<reference evidence="1 2" key="1">
    <citation type="submission" date="2018-04" db="EMBL/GenBank/DDBJ databases">
        <title>Aerococcus urinae genomes.</title>
        <authorList>
            <person name="Hilt E."/>
            <person name="Gilbert N.M."/>
            <person name="Thomas-White K."/>
            <person name="Putonti C."/>
            <person name="Lewis A.L."/>
            <person name="Visck K.L."/>
            <person name="Wolfe A.J."/>
        </authorList>
    </citation>
    <scope>NUCLEOTIDE SEQUENCE [LARGE SCALE GENOMIC DNA]</scope>
    <source>
        <strain evidence="1 2">UMB7480</strain>
    </source>
</reference>
<dbReference type="RefSeq" id="WP_064293395.1">
    <property type="nucleotide sequence ID" value="NZ_JASODG010000006.1"/>
</dbReference>
<dbReference type="AlphaFoldDB" id="A0A178HDK5"/>
<evidence type="ECO:0000313" key="1">
    <source>
        <dbReference type="EMBL" id="RAV79967.1"/>
    </source>
</evidence>
<accession>A0A178HDK5</accession>
<proteinExistence type="predicted"/>
<comment type="caution">
    <text evidence="1">The sequence shown here is derived from an EMBL/GenBank/DDBJ whole genome shotgun (WGS) entry which is preliminary data.</text>
</comment>
<dbReference type="InterPro" id="IPR035069">
    <property type="entry name" value="TTHA1013/TTHA0281-like"/>
</dbReference>
<protein>
    <submittedName>
        <fullName evidence="1">HicB family protein</fullName>
    </submittedName>
</protein>
<dbReference type="EMBL" id="QMHM01000006">
    <property type="protein sequence ID" value="RAV79967.1"/>
    <property type="molecule type" value="Genomic_DNA"/>
</dbReference>
<evidence type="ECO:0000313" key="2">
    <source>
        <dbReference type="Proteomes" id="UP000251923"/>
    </source>
</evidence>
<dbReference type="InterPro" id="IPR031807">
    <property type="entry name" value="HicB-like"/>
</dbReference>
<sequence>MLVYPAVFKKEDQYIIVKFPDIPAAMTQGEDLSQAYEKAVEVLGAALEDYDDYPKPSPVEKVSEEFPDSEVALIGVDLIAYRRKYHSKTVRKTVTIPEWLNDLAIAKQINFSQTLTEALIEKLGV</sequence>
<dbReference type="GeneID" id="86970846"/>
<dbReference type="Proteomes" id="UP000251923">
    <property type="component" value="Unassembled WGS sequence"/>
</dbReference>